<reference evidence="1 2" key="1">
    <citation type="journal article" date="2012" name="J. Bacteriol.">
        <title>Complete genome sequence of phototrophic betaproteobacterium Rubrivivax gelatinosus IL144.</title>
        <authorList>
            <person name="Nagashima S."/>
            <person name="Kamimura A."/>
            <person name="Shimizu T."/>
            <person name="Nakamura-isaki S."/>
            <person name="Aono E."/>
            <person name="Sakamoto K."/>
            <person name="Ichikawa N."/>
            <person name="Nakazawa H."/>
            <person name="Sekine M."/>
            <person name="Yamazaki S."/>
            <person name="Fujita N."/>
            <person name="Shimada K."/>
            <person name="Hanada S."/>
            <person name="Nagashima K.V.P."/>
        </authorList>
    </citation>
    <scope>NUCLEOTIDE SEQUENCE [LARGE SCALE GENOMIC DNA]</scope>
    <source>
        <strain evidence="2">NBRC 100245 / IL144</strain>
    </source>
</reference>
<proteinExistence type="predicted"/>
<dbReference type="Proteomes" id="UP000007883">
    <property type="component" value="Chromosome"/>
</dbReference>
<evidence type="ECO:0000313" key="1">
    <source>
        <dbReference type="EMBL" id="BAL96818.1"/>
    </source>
</evidence>
<sequence>MKLGRVLAWLVAIVVLAAVFLAYRQPDTVVDFATRLWSCF</sequence>
<dbReference type="RefSeq" id="WP_014429676.1">
    <property type="nucleotide sequence ID" value="NC_017075.1"/>
</dbReference>
<dbReference type="AlphaFoldDB" id="I0HUY1"/>
<evidence type="ECO:0000313" key="2">
    <source>
        <dbReference type="Proteomes" id="UP000007883"/>
    </source>
</evidence>
<organism evidence="1 2">
    <name type="scientific">Rubrivivax gelatinosus (strain NBRC 100245 / IL144)</name>
    <dbReference type="NCBI Taxonomy" id="983917"/>
    <lineage>
        <taxon>Bacteria</taxon>
        <taxon>Pseudomonadati</taxon>
        <taxon>Pseudomonadota</taxon>
        <taxon>Betaproteobacteria</taxon>
        <taxon>Burkholderiales</taxon>
        <taxon>Sphaerotilaceae</taxon>
        <taxon>Rubrivivax</taxon>
    </lineage>
</organism>
<dbReference type="EMBL" id="AP012320">
    <property type="protein sequence ID" value="BAL96818.1"/>
    <property type="molecule type" value="Genomic_DNA"/>
</dbReference>
<keyword evidence="2" id="KW-1185">Reference proteome</keyword>
<dbReference type="PATRIC" id="fig|983917.3.peg.3402"/>
<dbReference type="KEGG" id="rge:RGE_34790"/>
<dbReference type="HOGENOM" id="CLU_211870_1_0_4"/>
<gene>
    <name evidence="1" type="ordered locus">RGE_34790</name>
</gene>
<protein>
    <submittedName>
        <fullName evidence="1">Uncharacterized protein</fullName>
    </submittedName>
</protein>
<accession>I0HUY1</accession>
<name>I0HUY1_RUBGI</name>